<keyword evidence="4 10" id="KW-1003">Cell membrane</keyword>
<organism evidence="11 12">
    <name type="scientific">Enterococcus lemanii</name>
    <dbReference type="NCBI Taxonomy" id="1159752"/>
    <lineage>
        <taxon>Bacteria</taxon>
        <taxon>Bacillati</taxon>
        <taxon>Bacillota</taxon>
        <taxon>Bacilli</taxon>
        <taxon>Lactobacillales</taxon>
        <taxon>Enterococcaceae</taxon>
        <taxon>Enterococcus</taxon>
    </lineage>
</organism>
<comment type="function">
    <text evidence="1 10">Controls the rotational direction of flagella during chemotaxis.</text>
</comment>
<comment type="subcellular location">
    <subcellularLocation>
        <location evidence="2">Cell membrane</location>
        <topology evidence="2">Single-pass membrane protein</topology>
    </subcellularLocation>
</comment>
<gene>
    <name evidence="11" type="primary">fliL</name>
    <name evidence="11" type="ORF">ACFO5I_09040</name>
</gene>
<evidence type="ECO:0000256" key="1">
    <source>
        <dbReference type="ARBA" id="ARBA00002254"/>
    </source>
</evidence>
<keyword evidence="12" id="KW-1185">Reference proteome</keyword>
<evidence type="ECO:0000256" key="3">
    <source>
        <dbReference type="ARBA" id="ARBA00008281"/>
    </source>
</evidence>
<dbReference type="RefSeq" id="WP_239576022.1">
    <property type="nucleotide sequence ID" value="NZ_JAFBFD010000002.1"/>
</dbReference>
<dbReference type="InterPro" id="IPR005503">
    <property type="entry name" value="FliL"/>
</dbReference>
<comment type="caution">
    <text evidence="11">The sequence shown here is derived from an EMBL/GenBank/DDBJ whole genome shotgun (WGS) entry which is preliminary data.</text>
</comment>
<keyword evidence="11" id="KW-0282">Flagellum</keyword>
<feature type="transmembrane region" description="Helical" evidence="10">
    <location>
        <begin position="30"/>
        <end position="49"/>
    </location>
</feature>
<evidence type="ECO:0000256" key="8">
    <source>
        <dbReference type="ARBA" id="ARBA00022989"/>
    </source>
</evidence>
<protein>
    <recommendedName>
        <fullName evidence="10">Flagellar protein FliL</fullName>
    </recommendedName>
</protein>
<keyword evidence="11" id="KW-0969">Cilium</keyword>
<keyword evidence="5 10" id="KW-0145">Chemotaxis</keyword>
<evidence type="ECO:0000256" key="9">
    <source>
        <dbReference type="ARBA" id="ARBA00023136"/>
    </source>
</evidence>
<evidence type="ECO:0000256" key="2">
    <source>
        <dbReference type="ARBA" id="ARBA00004162"/>
    </source>
</evidence>
<dbReference type="PANTHER" id="PTHR35091:SF2">
    <property type="entry name" value="FLAGELLAR PROTEIN FLIL"/>
    <property type="match status" value="1"/>
</dbReference>
<keyword evidence="11" id="KW-0966">Cell projection</keyword>
<keyword evidence="6 10" id="KW-0812">Transmembrane</keyword>
<evidence type="ECO:0000256" key="7">
    <source>
        <dbReference type="ARBA" id="ARBA00022779"/>
    </source>
</evidence>
<evidence type="ECO:0000256" key="5">
    <source>
        <dbReference type="ARBA" id="ARBA00022500"/>
    </source>
</evidence>
<accession>A0ABV9MYK5</accession>
<proteinExistence type="inferred from homology"/>
<dbReference type="EMBL" id="JBHSGS010000049">
    <property type="protein sequence ID" value="MFC4719870.1"/>
    <property type="molecule type" value="Genomic_DNA"/>
</dbReference>
<keyword evidence="9 10" id="KW-0472">Membrane</keyword>
<dbReference type="PANTHER" id="PTHR35091">
    <property type="entry name" value="FLAGELLAR PROTEIN FLIL"/>
    <property type="match status" value="1"/>
</dbReference>
<reference evidence="12" key="1">
    <citation type="journal article" date="2019" name="Int. J. Syst. Evol. Microbiol.">
        <title>The Global Catalogue of Microorganisms (GCM) 10K type strain sequencing project: providing services to taxonomists for standard genome sequencing and annotation.</title>
        <authorList>
            <consortium name="The Broad Institute Genomics Platform"/>
            <consortium name="The Broad Institute Genome Sequencing Center for Infectious Disease"/>
            <person name="Wu L."/>
            <person name="Ma J."/>
        </authorList>
    </citation>
    <scope>NUCLEOTIDE SEQUENCE [LARGE SCALE GENOMIC DNA]</scope>
    <source>
        <strain evidence="12">CGMCC 1.19032</strain>
    </source>
</reference>
<sequence>MAKKEKKEKKQAPLEGEEVIVENKQMSLGVILPLILILAVIGSIGGTILTNKFILPPVVVGADTAQNTGSGRITEDQIIVPMEEFLVNLAQGEKGKDQYIRVTLSLLVGGEKDSAEITKNVAVIRDSIVNTLRQKKSEDILGSAEGVANLKSELRDTLNQSYGKTIVGEVFITDFVIQ</sequence>
<evidence type="ECO:0000256" key="6">
    <source>
        <dbReference type="ARBA" id="ARBA00022692"/>
    </source>
</evidence>
<evidence type="ECO:0000313" key="11">
    <source>
        <dbReference type="EMBL" id="MFC4719870.1"/>
    </source>
</evidence>
<keyword evidence="8 10" id="KW-1133">Transmembrane helix</keyword>
<name>A0ABV9MYK5_9ENTE</name>
<comment type="similarity">
    <text evidence="3 10">Belongs to the FliL family.</text>
</comment>
<evidence type="ECO:0000313" key="12">
    <source>
        <dbReference type="Proteomes" id="UP001595969"/>
    </source>
</evidence>
<keyword evidence="7 10" id="KW-0283">Flagellar rotation</keyword>
<dbReference type="Pfam" id="PF03748">
    <property type="entry name" value="FliL"/>
    <property type="match status" value="1"/>
</dbReference>
<evidence type="ECO:0000256" key="4">
    <source>
        <dbReference type="ARBA" id="ARBA00022475"/>
    </source>
</evidence>
<dbReference type="Proteomes" id="UP001595969">
    <property type="component" value="Unassembled WGS sequence"/>
</dbReference>
<evidence type="ECO:0000256" key="10">
    <source>
        <dbReference type="RuleBase" id="RU364125"/>
    </source>
</evidence>